<dbReference type="GO" id="GO:0015421">
    <property type="term" value="F:ABC-type oligopeptide transporter activity"/>
    <property type="evidence" value="ECO:0007669"/>
    <property type="project" value="TreeGrafter"/>
</dbReference>
<keyword evidence="2" id="KW-0813">Transport</keyword>
<dbReference type="Gene3D" id="3.40.50.300">
    <property type="entry name" value="P-loop containing nucleotide triphosphate hydrolases"/>
    <property type="match status" value="1"/>
</dbReference>
<accession>A0A3G9IX01</accession>
<dbReference type="PANTHER" id="PTHR43394:SF1">
    <property type="entry name" value="ATP-BINDING CASSETTE SUB-FAMILY B MEMBER 10, MITOCHONDRIAL"/>
    <property type="match status" value="1"/>
</dbReference>
<dbReference type="KEGG" id="pbk:Back11_47820"/>
<comment type="subcellular location">
    <subcellularLocation>
        <location evidence="1">Cell membrane</location>
        <topology evidence="1">Multi-pass membrane protein</topology>
    </subcellularLocation>
</comment>
<evidence type="ECO:0000256" key="2">
    <source>
        <dbReference type="ARBA" id="ARBA00022448"/>
    </source>
</evidence>
<dbReference type="PROSITE" id="PS50893">
    <property type="entry name" value="ABC_TRANSPORTER_2"/>
    <property type="match status" value="1"/>
</dbReference>
<evidence type="ECO:0000256" key="4">
    <source>
        <dbReference type="ARBA" id="ARBA00022692"/>
    </source>
</evidence>
<sequence>MKNIRWIWGYYKKYKFSFWLGCSMLLTYSCFGVLMTWIQKRIIDDVFMEGHYELLVRYLIIFVLSYVLFNLLYLYGFKFLQSCNYRIHGAIVSDVMKRLYKLPAKNIHNERTAKYVNYVTGDVAEIIRFLNHQLPEGLSNFMSVIAISIVIGITSPAILLLVIILAAFYLVLGKYIGKRINTSTHETKKHKSELLVHMEEAISSTREVIAFHRGEWEMRKMDGAFQNYYSSLLNDWKVLNKKLILSEPVHRFAALGVLGYGGYQVIQGDLSIGAFFIAFQLAGQLMGSIHGLFNFVVDDQKNFSVHVERLNEAVLLTRFEDGQAQIKGPVTSIKFQDVHFRYSDDAPLVLNGLSLQMETGQKLAFVGSSGGGKSTITQLLLRYYSLSQGELLINGVQINQLAFDSWMERCAVVFQEPYLFPDTIRNNILLGRNISDDMLYETCKVVKIDGLIKSLQDGYETQLGERGINLSGGERQRIALARALVGNPEILILDEATSALDTALEKEIQQKIDEIRSRQTTVIIAHRLSTVQNADTIFVIDRGKVAAQGRHSELLERSERYRELVYAQRENMELQNI</sequence>
<evidence type="ECO:0000256" key="7">
    <source>
        <dbReference type="ARBA" id="ARBA00022989"/>
    </source>
</evidence>
<evidence type="ECO:0000256" key="1">
    <source>
        <dbReference type="ARBA" id="ARBA00004651"/>
    </source>
</evidence>
<evidence type="ECO:0000256" key="6">
    <source>
        <dbReference type="ARBA" id="ARBA00022840"/>
    </source>
</evidence>
<dbReference type="GO" id="GO:0005524">
    <property type="term" value="F:ATP binding"/>
    <property type="evidence" value="ECO:0007669"/>
    <property type="project" value="UniProtKB-KW"/>
</dbReference>
<dbReference type="Proteomes" id="UP000275368">
    <property type="component" value="Chromosome"/>
</dbReference>
<protein>
    <submittedName>
        <fullName evidence="9">ABC transporter permease</fullName>
    </submittedName>
</protein>
<dbReference type="InterPro" id="IPR011527">
    <property type="entry name" value="ABC1_TM_dom"/>
</dbReference>
<evidence type="ECO:0000313" key="9">
    <source>
        <dbReference type="EMBL" id="BBH23437.1"/>
    </source>
</evidence>
<proteinExistence type="predicted"/>
<keyword evidence="7" id="KW-1133">Transmembrane helix</keyword>
<dbReference type="GO" id="GO:0005886">
    <property type="term" value="C:plasma membrane"/>
    <property type="evidence" value="ECO:0007669"/>
    <property type="project" value="UniProtKB-SubCell"/>
</dbReference>
<dbReference type="InterPro" id="IPR036640">
    <property type="entry name" value="ABC1_TM_sf"/>
</dbReference>
<dbReference type="EMBL" id="AP019308">
    <property type="protein sequence ID" value="BBH23437.1"/>
    <property type="molecule type" value="Genomic_DNA"/>
</dbReference>
<dbReference type="SUPFAM" id="SSF52540">
    <property type="entry name" value="P-loop containing nucleoside triphosphate hydrolases"/>
    <property type="match status" value="1"/>
</dbReference>
<reference evidence="9 10" key="1">
    <citation type="submission" date="2018-11" db="EMBL/GenBank/DDBJ databases">
        <title>Complete genome sequence of Paenibacillus baekrokdamisoli strain KCTC 33723.</title>
        <authorList>
            <person name="Kang S.W."/>
            <person name="Lee K.C."/>
            <person name="Kim K.K."/>
            <person name="Kim J.S."/>
            <person name="Kim D.S."/>
            <person name="Ko S.H."/>
            <person name="Yang S.H."/>
            <person name="Lee J.S."/>
        </authorList>
    </citation>
    <scope>NUCLEOTIDE SEQUENCE [LARGE SCALE GENOMIC DNA]</scope>
    <source>
        <strain evidence="9 10">KCTC 33723</strain>
    </source>
</reference>
<evidence type="ECO:0000256" key="3">
    <source>
        <dbReference type="ARBA" id="ARBA00022475"/>
    </source>
</evidence>
<evidence type="ECO:0000256" key="8">
    <source>
        <dbReference type="ARBA" id="ARBA00023136"/>
    </source>
</evidence>
<dbReference type="PROSITE" id="PS00211">
    <property type="entry name" value="ABC_TRANSPORTER_1"/>
    <property type="match status" value="1"/>
</dbReference>
<dbReference type="AlphaFoldDB" id="A0A3G9IX01"/>
<dbReference type="GO" id="GO:0016887">
    <property type="term" value="F:ATP hydrolysis activity"/>
    <property type="evidence" value="ECO:0007669"/>
    <property type="project" value="InterPro"/>
</dbReference>
<keyword evidence="6" id="KW-0067">ATP-binding</keyword>
<keyword evidence="5" id="KW-0547">Nucleotide-binding</keyword>
<dbReference type="SUPFAM" id="SSF90123">
    <property type="entry name" value="ABC transporter transmembrane region"/>
    <property type="match status" value="1"/>
</dbReference>
<dbReference type="RefSeq" id="WP_125662972.1">
    <property type="nucleotide sequence ID" value="NZ_AP019308.1"/>
</dbReference>
<keyword evidence="8" id="KW-0472">Membrane</keyword>
<dbReference type="CDD" id="cd07346">
    <property type="entry name" value="ABC_6TM_exporters"/>
    <property type="match status" value="1"/>
</dbReference>
<dbReference type="InterPro" id="IPR017871">
    <property type="entry name" value="ABC_transporter-like_CS"/>
</dbReference>
<dbReference type="OrthoDB" id="9770415at2"/>
<dbReference type="Gene3D" id="1.20.1560.10">
    <property type="entry name" value="ABC transporter type 1, transmembrane domain"/>
    <property type="match status" value="1"/>
</dbReference>
<dbReference type="InterPro" id="IPR027417">
    <property type="entry name" value="P-loop_NTPase"/>
</dbReference>
<keyword evidence="10" id="KW-1185">Reference proteome</keyword>
<name>A0A3G9IX01_9BACL</name>
<dbReference type="PROSITE" id="PS51257">
    <property type="entry name" value="PROKAR_LIPOPROTEIN"/>
    <property type="match status" value="1"/>
</dbReference>
<dbReference type="PANTHER" id="PTHR43394">
    <property type="entry name" value="ATP-DEPENDENT PERMEASE MDL1, MITOCHONDRIAL"/>
    <property type="match status" value="1"/>
</dbReference>
<dbReference type="PROSITE" id="PS50929">
    <property type="entry name" value="ABC_TM1F"/>
    <property type="match status" value="1"/>
</dbReference>
<dbReference type="InterPro" id="IPR003439">
    <property type="entry name" value="ABC_transporter-like_ATP-bd"/>
</dbReference>
<dbReference type="FunFam" id="3.40.50.300:FF:000221">
    <property type="entry name" value="Multidrug ABC transporter ATP-binding protein"/>
    <property type="match status" value="1"/>
</dbReference>
<evidence type="ECO:0000313" key="10">
    <source>
        <dbReference type="Proteomes" id="UP000275368"/>
    </source>
</evidence>
<gene>
    <name evidence="9" type="ORF">Back11_47820</name>
</gene>
<keyword evidence="4" id="KW-0812">Transmembrane</keyword>
<organism evidence="9 10">
    <name type="scientific">Paenibacillus baekrokdamisoli</name>
    <dbReference type="NCBI Taxonomy" id="1712516"/>
    <lineage>
        <taxon>Bacteria</taxon>
        <taxon>Bacillati</taxon>
        <taxon>Bacillota</taxon>
        <taxon>Bacilli</taxon>
        <taxon>Bacillales</taxon>
        <taxon>Paenibacillaceae</taxon>
        <taxon>Paenibacillus</taxon>
    </lineage>
</organism>
<keyword evidence="3" id="KW-1003">Cell membrane</keyword>
<evidence type="ECO:0000256" key="5">
    <source>
        <dbReference type="ARBA" id="ARBA00022741"/>
    </source>
</evidence>
<dbReference type="InterPro" id="IPR039421">
    <property type="entry name" value="Type_1_exporter"/>
</dbReference>
<dbReference type="SMART" id="SM00382">
    <property type="entry name" value="AAA"/>
    <property type="match status" value="1"/>
</dbReference>
<dbReference type="Pfam" id="PF00664">
    <property type="entry name" value="ABC_membrane"/>
    <property type="match status" value="1"/>
</dbReference>
<dbReference type="Pfam" id="PF00005">
    <property type="entry name" value="ABC_tran"/>
    <property type="match status" value="1"/>
</dbReference>
<dbReference type="InterPro" id="IPR003593">
    <property type="entry name" value="AAA+_ATPase"/>
</dbReference>